<gene>
    <name evidence="1" type="ORF">L6773_19685</name>
</gene>
<keyword evidence="2" id="KW-1185">Reference proteome</keyword>
<evidence type="ECO:0000313" key="1">
    <source>
        <dbReference type="EMBL" id="MCG2590801.1"/>
    </source>
</evidence>
<protein>
    <submittedName>
        <fullName evidence="1">Uncharacterized protein</fullName>
    </submittedName>
</protein>
<reference evidence="1" key="2">
    <citation type="submission" date="2024-05" db="EMBL/GenBank/DDBJ databases">
        <title>Rhodohalobacter halophilus gen. nov., sp. nov., a moderately halophilic member of the family Balneolaceae.</title>
        <authorList>
            <person name="Xia J."/>
        </authorList>
    </citation>
    <scope>NUCLEOTIDE SEQUENCE</scope>
    <source>
        <strain evidence="1">WB101</strain>
    </source>
</reference>
<name>A0ABS9KIX9_9BACT</name>
<dbReference type="RefSeq" id="WP_237856284.1">
    <property type="nucleotide sequence ID" value="NZ_JAKLWS010000044.1"/>
</dbReference>
<accession>A0ABS9KIX9</accession>
<dbReference type="Proteomes" id="UP001165366">
    <property type="component" value="Unassembled WGS sequence"/>
</dbReference>
<reference evidence="1" key="1">
    <citation type="submission" date="2022-01" db="EMBL/GenBank/DDBJ databases">
        <authorList>
            <person name="Wang Y."/>
        </authorList>
    </citation>
    <scope>NUCLEOTIDE SEQUENCE</scope>
    <source>
        <strain evidence="1">WB101</strain>
    </source>
</reference>
<dbReference type="EMBL" id="JAKLWS010000044">
    <property type="protein sequence ID" value="MCG2590801.1"/>
    <property type="molecule type" value="Genomic_DNA"/>
</dbReference>
<evidence type="ECO:0000313" key="2">
    <source>
        <dbReference type="Proteomes" id="UP001165366"/>
    </source>
</evidence>
<comment type="caution">
    <text evidence="1">The sequence shown here is derived from an EMBL/GenBank/DDBJ whole genome shotgun (WGS) entry which is preliminary data.</text>
</comment>
<sequence length="76" mass="9045">MESKGYKTRVFEYVAGLHDFEQFYRDIYRKAYFHATKHSDHVAELMKEWKRRSIDDTDYLVVIKGSVDGLLSQEVP</sequence>
<proteinExistence type="predicted"/>
<organism evidence="1 2">
    <name type="scientific">Rhodohalobacter sulfatireducens</name>
    <dbReference type="NCBI Taxonomy" id="2911366"/>
    <lineage>
        <taxon>Bacteria</taxon>
        <taxon>Pseudomonadati</taxon>
        <taxon>Balneolota</taxon>
        <taxon>Balneolia</taxon>
        <taxon>Balneolales</taxon>
        <taxon>Balneolaceae</taxon>
        <taxon>Rhodohalobacter</taxon>
    </lineage>
</organism>